<dbReference type="RefSeq" id="WP_189210808.1">
    <property type="nucleotide sequence ID" value="NZ_BMRB01000002.1"/>
</dbReference>
<accession>A0A918GE33</accession>
<evidence type="ECO:0000313" key="3">
    <source>
        <dbReference type="EMBL" id="GGS32213.1"/>
    </source>
</evidence>
<reference evidence="3" key="1">
    <citation type="journal article" date="2014" name="Int. J. Syst. Evol. Microbiol.">
        <title>Complete genome sequence of Corynebacterium casei LMG S-19264T (=DSM 44701T), isolated from a smear-ripened cheese.</title>
        <authorList>
            <consortium name="US DOE Joint Genome Institute (JGI-PGF)"/>
            <person name="Walter F."/>
            <person name="Albersmeier A."/>
            <person name="Kalinowski J."/>
            <person name="Ruckert C."/>
        </authorList>
    </citation>
    <scope>NUCLEOTIDE SEQUENCE</scope>
    <source>
        <strain evidence="3">JCM 3276</strain>
    </source>
</reference>
<proteinExistence type="predicted"/>
<protein>
    <recommendedName>
        <fullName evidence="2">SPW repeat-containing integral membrane domain-containing protein</fullName>
    </recommendedName>
</protein>
<comment type="caution">
    <text evidence="3">The sequence shown here is derived from an EMBL/GenBank/DDBJ whole genome shotgun (WGS) entry which is preliminary data.</text>
</comment>
<feature type="transmembrane region" description="Helical" evidence="1">
    <location>
        <begin position="100"/>
        <end position="118"/>
    </location>
</feature>
<keyword evidence="1" id="KW-0472">Membrane</keyword>
<dbReference type="Pfam" id="PF03779">
    <property type="entry name" value="SPW"/>
    <property type="match status" value="1"/>
</dbReference>
<evidence type="ECO:0000259" key="2">
    <source>
        <dbReference type="Pfam" id="PF03779"/>
    </source>
</evidence>
<sequence length="127" mass="13113">MTRRVPEAATQVPGLVSGVLLVLGAWLVVFSVTGVYGADRGFDAPWNDRVAGLLAIALGVVRVARRVRLRTASGIALGLGLWLLVSPFVLNYGFGADTAMAILVDVAAGTSIAALALVETLNAKPSV</sequence>
<dbReference type="AlphaFoldDB" id="A0A918GE33"/>
<feature type="transmembrane region" description="Helical" evidence="1">
    <location>
        <begin position="74"/>
        <end position="94"/>
    </location>
</feature>
<dbReference type="EMBL" id="BMRB01000002">
    <property type="protein sequence ID" value="GGS32213.1"/>
    <property type="molecule type" value="Genomic_DNA"/>
</dbReference>
<feature type="transmembrane region" description="Helical" evidence="1">
    <location>
        <begin position="50"/>
        <end position="67"/>
    </location>
</feature>
<gene>
    <name evidence="3" type="ORF">GCM10010171_27700</name>
</gene>
<keyword evidence="1" id="KW-0812">Transmembrane</keyword>
<feature type="transmembrane region" description="Helical" evidence="1">
    <location>
        <begin position="12"/>
        <end position="38"/>
    </location>
</feature>
<feature type="domain" description="SPW repeat-containing integral membrane" evidence="2">
    <location>
        <begin position="17"/>
        <end position="117"/>
    </location>
</feature>
<dbReference type="InterPro" id="IPR005530">
    <property type="entry name" value="SPW"/>
</dbReference>
<keyword evidence="4" id="KW-1185">Reference proteome</keyword>
<name>A0A918GE33_9PSEU</name>
<organism evidence="3 4">
    <name type="scientific">Actinokineospora fastidiosa</name>
    <dbReference type="NCBI Taxonomy" id="1816"/>
    <lineage>
        <taxon>Bacteria</taxon>
        <taxon>Bacillati</taxon>
        <taxon>Actinomycetota</taxon>
        <taxon>Actinomycetes</taxon>
        <taxon>Pseudonocardiales</taxon>
        <taxon>Pseudonocardiaceae</taxon>
        <taxon>Actinokineospora</taxon>
    </lineage>
</organism>
<evidence type="ECO:0000256" key="1">
    <source>
        <dbReference type="SAM" id="Phobius"/>
    </source>
</evidence>
<evidence type="ECO:0000313" key="4">
    <source>
        <dbReference type="Proteomes" id="UP000660680"/>
    </source>
</evidence>
<dbReference type="Proteomes" id="UP000660680">
    <property type="component" value="Unassembled WGS sequence"/>
</dbReference>
<keyword evidence="1" id="KW-1133">Transmembrane helix</keyword>
<reference evidence="3" key="2">
    <citation type="submission" date="2020-09" db="EMBL/GenBank/DDBJ databases">
        <authorList>
            <person name="Sun Q."/>
            <person name="Ohkuma M."/>
        </authorList>
    </citation>
    <scope>NUCLEOTIDE SEQUENCE</scope>
    <source>
        <strain evidence="3">JCM 3276</strain>
    </source>
</reference>